<keyword evidence="5" id="KW-1185">Reference proteome</keyword>
<dbReference type="InterPro" id="IPR050832">
    <property type="entry name" value="Bact_Acetyltransf"/>
</dbReference>
<gene>
    <name evidence="4" type="ORF">CHR90_14740</name>
</gene>
<evidence type="ECO:0000259" key="3">
    <source>
        <dbReference type="PROSITE" id="PS51186"/>
    </source>
</evidence>
<keyword evidence="2" id="KW-0012">Acyltransferase</keyword>
<dbReference type="GO" id="GO:0016747">
    <property type="term" value="F:acyltransferase activity, transferring groups other than amino-acyl groups"/>
    <property type="evidence" value="ECO:0007669"/>
    <property type="project" value="InterPro"/>
</dbReference>
<dbReference type="PANTHER" id="PTHR43877">
    <property type="entry name" value="AMINOALKYLPHOSPHONATE N-ACETYLTRANSFERASE-RELATED-RELATED"/>
    <property type="match status" value="1"/>
</dbReference>
<dbReference type="AlphaFoldDB" id="A0A255XP44"/>
<reference evidence="4 5" key="1">
    <citation type="submission" date="2017-07" db="EMBL/GenBank/DDBJ databases">
        <title>Elstera cyanobacteriorum sp. nov., a novel bacterium isolated from cyanobacterial aggregates in a eutrophic lake.</title>
        <authorList>
            <person name="Cai H."/>
        </authorList>
    </citation>
    <scope>NUCLEOTIDE SEQUENCE [LARGE SCALE GENOMIC DNA]</scope>
    <source>
        <strain evidence="4 5">TH019</strain>
    </source>
</reference>
<dbReference type="OrthoDB" id="9789605at2"/>
<protein>
    <recommendedName>
        <fullName evidence="3">N-acetyltransferase domain-containing protein</fullName>
    </recommendedName>
</protein>
<organism evidence="4 5">
    <name type="scientific">Elstera cyanobacteriorum</name>
    <dbReference type="NCBI Taxonomy" id="2022747"/>
    <lineage>
        <taxon>Bacteria</taxon>
        <taxon>Pseudomonadati</taxon>
        <taxon>Pseudomonadota</taxon>
        <taxon>Alphaproteobacteria</taxon>
        <taxon>Rhodospirillales</taxon>
        <taxon>Rhodospirillaceae</taxon>
        <taxon>Elstera</taxon>
    </lineage>
</organism>
<dbReference type="Gene3D" id="3.40.630.30">
    <property type="match status" value="1"/>
</dbReference>
<feature type="domain" description="N-acetyltransferase" evidence="3">
    <location>
        <begin position="28"/>
        <end position="166"/>
    </location>
</feature>
<dbReference type="InterPro" id="IPR016181">
    <property type="entry name" value="Acyl_CoA_acyltransferase"/>
</dbReference>
<dbReference type="PROSITE" id="PS51186">
    <property type="entry name" value="GNAT"/>
    <property type="match status" value="1"/>
</dbReference>
<accession>A0A255XP44</accession>
<proteinExistence type="predicted"/>
<dbReference type="CDD" id="cd04301">
    <property type="entry name" value="NAT_SF"/>
    <property type="match status" value="1"/>
</dbReference>
<evidence type="ECO:0000313" key="4">
    <source>
        <dbReference type="EMBL" id="OYQ18205.1"/>
    </source>
</evidence>
<sequence length="167" mass="18539">MRPQFCGLRVPARPAETVPSARRPRGDLLIRRAELSDFPALADLYLAVRRSTFAWLPASLFQREDFFRDTQGECVWVAVHDRRIIGFASVYLESAFLHSLYIAEDAQGSGIGSSLLDHVIHTTPGRVTLKCLTFNRAAQAFYAARGWSVIGSGESAHGPYLTFEAPI</sequence>
<dbReference type="Proteomes" id="UP000216361">
    <property type="component" value="Unassembled WGS sequence"/>
</dbReference>
<evidence type="ECO:0000256" key="2">
    <source>
        <dbReference type="ARBA" id="ARBA00023315"/>
    </source>
</evidence>
<dbReference type="Pfam" id="PF00583">
    <property type="entry name" value="Acetyltransf_1"/>
    <property type="match status" value="1"/>
</dbReference>
<comment type="caution">
    <text evidence="4">The sequence shown here is derived from an EMBL/GenBank/DDBJ whole genome shotgun (WGS) entry which is preliminary data.</text>
</comment>
<evidence type="ECO:0000313" key="5">
    <source>
        <dbReference type="Proteomes" id="UP000216361"/>
    </source>
</evidence>
<dbReference type="EMBL" id="NOXS01000033">
    <property type="protein sequence ID" value="OYQ18205.1"/>
    <property type="molecule type" value="Genomic_DNA"/>
</dbReference>
<name>A0A255XP44_9PROT</name>
<dbReference type="SUPFAM" id="SSF55729">
    <property type="entry name" value="Acyl-CoA N-acyltransferases (Nat)"/>
    <property type="match status" value="1"/>
</dbReference>
<dbReference type="InterPro" id="IPR000182">
    <property type="entry name" value="GNAT_dom"/>
</dbReference>
<evidence type="ECO:0000256" key="1">
    <source>
        <dbReference type="ARBA" id="ARBA00022679"/>
    </source>
</evidence>
<keyword evidence="1" id="KW-0808">Transferase</keyword>
<dbReference type="PANTHER" id="PTHR43877:SF1">
    <property type="entry name" value="ACETYLTRANSFERASE"/>
    <property type="match status" value="1"/>
</dbReference>